<dbReference type="GO" id="GO:0016746">
    <property type="term" value="F:acyltransferase activity"/>
    <property type="evidence" value="ECO:0007669"/>
    <property type="project" value="InterPro"/>
</dbReference>
<dbReference type="SUPFAM" id="SSF53901">
    <property type="entry name" value="Thiolase-like"/>
    <property type="match status" value="1"/>
</dbReference>
<dbReference type="InterPro" id="IPR016039">
    <property type="entry name" value="Thiolase-like"/>
</dbReference>
<feature type="region of interest" description="Disordered" evidence="1">
    <location>
        <begin position="349"/>
        <end position="378"/>
    </location>
</feature>
<organism evidence="3 4">
    <name type="scientific">Cladonia borealis</name>
    <dbReference type="NCBI Taxonomy" id="184061"/>
    <lineage>
        <taxon>Eukaryota</taxon>
        <taxon>Fungi</taxon>
        <taxon>Dikarya</taxon>
        <taxon>Ascomycota</taxon>
        <taxon>Pezizomycotina</taxon>
        <taxon>Lecanoromycetes</taxon>
        <taxon>OSLEUM clade</taxon>
        <taxon>Lecanoromycetidae</taxon>
        <taxon>Lecanorales</taxon>
        <taxon>Lecanorineae</taxon>
        <taxon>Cladoniaceae</taxon>
        <taxon>Cladonia</taxon>
    </lineage>
</organism>
<name>A0AA39QR83_9LECA</name>
<feature type="compositionally biased region" description="Basic residues" evidence="1">
    <location>
        <begin position="369"/>
        <end position="378"/>
    </location>
</feature>
<protein>
    <recommendedName>
        <fullName evidence="2">DUF7924 domain-containing protein</fullName>
    </recommendedName>
</protein>
<evidence type="ECO:0000313" key="3">
    <source>
        <dbReference type="EMBL" id="KAK0506926.1"/>
    </source>
</evidence>
<gene>
    <name evidence="3" type="ORF">JMJ35_010626</name>
</gene>
<dbReference type="EMBL" id="JAFEKC020000026">
    <property type="protein sequence ID" value="KAK0506926.1"/>
    <property type="molecule type" value="Genomic_DNA"/>
</dbReference>
<evidence type="ECO:0000256" key="1">
    <source>
        <dbReference type="SAM" id="MobiDB-lite"/>
    </source>
</evidence>
<dbReference type="Pfam" id="PF25545">
    <property type="entry name" value="DUF7924"/>
    <property type="match status" value="1"/>
</dbReference>
<feature type="domain" description="DUF7924" evidence="2">
    <location>
        <begin position="150"/>
        <end position="311"/>
    </location>
</feature>
<dbReference type="Proteomes" id="UP001166286">
    <property type="component" value="Unassembled WGS sequence"/>
</dbReference>
<evidence type="ECO:0000313" key="4">
    <source>
        <dbReference type="Proteomes" id="UP001166286"/>
    </source>
</evidence>
<keyword evidence="4" id="KW-1185">Reference proteome</keyword>
<proteinExistence type="predicted"/>
<dbReference type="InterPro" id="IPR057684">
    <property type="entry name" value="DUF7924"/>
</dbReference>
<evidence type="ECO:0000259" key="2">
    <source>
        <dbReference type="Pfam" id="PF25545"/>
    </source>
</evidence>
<dbReference type="AlphaFoldDB" id="A0AA39QR83"/>
<comment type="caution">
    <text evidence="3">The sequence shown here is derived from an EMBL/GenBank/DDBJ whole genome shotgun (WGS) entry which is preliminary data.</text>
</comment>
<sequence length="378" mass="41670">MSAKITSTATTQGLSVGVLLVENRMPMENRAIKSTDAYRVVMEVSNARIARERCSPDKDAKSGEFEVLAAKYKTRSEQTFIEMFFLPLTQGSRNVLVKDGSGNETENPFWRERAWADDGMDVNICQPFLRNSLPKVDTKGDKNYKKLLDSHERIKNPNPDRCYALAEEAFTIEELHINHLLHKYVGISHGIYHPSIVIEFGLHKSITELEGQCARGGAALVNAVRSVRSAAGEDIMVGGADQDSLIYTFAISGETAYLHVNWAFVEGTSTTFHMHLVKEFSLRKGSTIMEMRGALNNLLDWTVGDRQTWIKGLLRKIDAKGNSFVVPTPVTLESTTDDASIVIVGNETEREDGLASGMAASTSGVGTPNKKRKNDGPA</sequence>
<accession>A0AA39QR83</accession>
<reference evidence="3" key="1">
    <citation type="submission" date="2023-03" db="EMBL/GenBank/DDBJ databases">
        <title>Complete genome of Cladonia borealis.</title>
        <authorList>
            <person name="Park H."/>
        </authorList>
    </citation>
    <scope>NUCLEOTIDE SEQUENCE</scope>
    <source>
        <strain evidence="3">ANT050790</strain>
    </source>
</reference>